<dbReference type="AlphaFoldDB" id="A0A1R3J7D3"/>
<gene>
    <name evidence="1" type="ORF">CCACVL1_07303</name>
</gene>
<proteinExistence type="predicted"/>
<comment type="caution">
    <text evidence="1">The sequence shown here is derived from an EMBL/GenBank/DDBJ whole genome shotgun (WGS) entry which is preliminary data.</text>
</comment>
<dbReference type="EMBL" id="AWWV01008417">
    <property type="protein sequence ID" value="OMO90732.1"/>
    <property type="molecule type" value="Genomic_DNA"/>
</dbReference>
<dbReference type="Proteomes" id="UP000188268">
    <property type="component" value="Unassembled WGS sequence"/>
</dbReference>
<protein>
    <submittedName>
        <fullName evidence="1">Uncharacterized protein</fullName>
    </submittedName>
</protein>
<evidence type="ECO:0000313" key="1">
    <source>
        <dbReference type="EMBL" id="OMO90732.1"/>
    </source>
</evidence>
<feature type="non-terminal residue" evidence="1">
    <location>
        <position position="1"/>
    </location>
</feature>
<dbReference type="Gramene" id="OMO90732">
    <property type="protein sequence ID" value="OMO90732"/>
    <property type="gene ID" value="CCACVL1_07303"/>
</dbReference>
<name>A0A1R3J7D3_COCAP</name>
<reference evidence="1 2" key="1">
    <citation type="submission" date="2013-09" db="EMBL/GenBank/DDBJ databases">
        <title>Corchorus capsularis genome sequencing.</title>
        <authorList>
            <person name="Alam M."/>
            <person name="Haque M.S."/>
            <person name="Islam M.S."/>
            <person name="Emdad E.M."/>
            <person name="Islam M.M."/>
            <person name="Ahmed B."/>
            <person name="Halim A."/>
            <person name="Hossen Q.M.M."/>
            <person name="Hossain M.Z."/>
            <person name="Ahmed R."/>
            <person name="Khan M.M."/>
            <person name="Islam R."/>
            <person name="Rashid M.M."/>
            <person name="Khan S.A."/>
            <person name="Rahman M.S."/>
            <person name="Alam M."/>
        </authorList>
    </citation>
    <scope>NUCLEOTIDE SEQUENCE [LARGE SCALE GENOMIC DNA]</scope>
    <source>
        <strain evidence="2">cv. CVL-1</strain>
        <tissue evidence="1">Whole seedling</tissue>
    </source>
</reference>
<keyword evidence="2" id="KW-1185">Reference proteome</keyword>
<evidence type="ECO:0000313" key="2">
    <source>
        <dbReference type="Proteomes" id="UP000188268"/>
    </source>
</evidence>
<organism evidence="1 2">
    <name type="scientific">Corchorus capsularis</name>
    <name type="common">Jute</name>
    <dbReference type="NCBI Taxonomy" id="210143"/>
    <lineage>
        <taxon>Eukaryota</taxon>
        <taxon>Viridiplantae</taxon>
        <taxon>Streptophyta</taxon>
        <taxon>Embryophyta</taxon>
        <taxon>Tracheophyta</taxon>
        <taxon>Spermatophyta</taxon>
        <taxon>Magnoliopsida</taxon>
        <taxon>eudicotyledons</taxon>
        <taxon>Gunneridae</taxon>
        <taxon>Pentapetalae</taxon>
        <taxon>rosids</taxon>
        <taxon>malvids</taxon>
        <taxon>Malvales</taxon>
        <taxon>Malvaceae</taxon>
        <taxon>Grewioideae</taxon>
        <taxon>Apeibeae</taxon>
        <taxon>Corchorus</taxon>
    </lineage>
</organism>
<accession>A0A1R3J7D3</accession>
<sequence>GCNRSEPSRVVLSSSSARLKNTRLEARLEFGRASFWRLEFGRASFWRLELDSRPSLSL</sequence>